<protein>
    <submittedName>
        <fullName evidence="3">Membrane protein DedA, SNARE-associated domain</fullName>
    </submittedName>
</protein>
<dbReference type="Pfam" id="PF09335">
    <property type="entry name" value="VTT_dom"/>
    <property type="match status" value="1"/>
</dbReference>
<dbReference type="InterPro" id="IPR032816">
    <property type="entry name" value="VTT_dom"/>
</dbReference>
<feature type="transmembrane region" description="Helical" evidence="1">
    <location>
        <begin position="129"/>
        <end position="146"/>
    </location>
</feature>
<keyword evidence="4" id="KW-1185">Reference proteome</keyword>
<dbReference type="AlphaFoldDB" id="A0A1I2FX20"/>
<organism evidence="3 4">
    <name type="scientific">Flavimobilis marinus</name>
    <dbReference type="NCBI Taxonomy" id="285351"/>
    <lineage>
        <taxon>Bacteria</taxon>
        <taxon>Bacillati</taxon>
        <taxon>Actinomycetota</taxon>
        <taxon>Actinomycetes</taxon>
        <taxon>Micrococcales</taxon>
        <taxon>Jonesiaceae</taxon>
        <taxon>Flavimobilis</taxon>
    </lineage>
</organism>
<proteinExistence type="predicted"/>
<evidence type="ECO:0000259" key="2">
    <source>
        <dbReference type="Pfam" id="PF09335"/>
    </source>
</evidence>
<dbReference type="RefSeq" id="WP_093376838.1">
    <property type="nucleotide sequence ID" value="NZ_BNAN01000002.1"/>
</dbReference>
<keyword evidence="1" id="KW-0472">Membrane</keyword>
<evidence type="ECO:0000313" key="3">
    <source>
        <dbReference type="EMBL" id="SFF09347.1"/>
    </source>
</evidence>
<evidence type="ECO:0000313" key="4">
    <source>
        <dbReference type="Proteomes" id="UP000198520"/>
    </source>
</evidence>
<keyword evidence="1" id="KW-1133">Transmembrane helix</keyword>
<reference evidence="4" key="1">
    <citation type="submission" date="2016-10" db="EMBL/GenBank/DDBJ databases">
        <authorList>
            <person name="Varghese N."/>
            <person name="Submissions S."/>
        </authorList>
    </citation>
    <scope>NUCLEOTIDE SEQUENCE [LARGE SCALE GENOMIC DNA]</scope>
    <source>
        <strain evidence="4">DSM 19083</strain>
    </source>
</reference>
<dbReference type="OrthoDB" id="3426404at2"/>
<keyword evidence="1" id="KW-0812">Transmembrane</keyword>
<feature type="domain" description="VTT" evidence="2">
    <location>
        <begin position="12"/>
        <end position="113"/>
    </location>
</feature>
<evidence type="ECO:0000256" key="1">
    <source>
        <dbReference type="SAM" id="Phobius"/>
    </source>
</evidence>
<dbReference type="EMBL" id="FONZ01000002">
    <property type="protein sequence ID" value="SFF09347.1"/>
    <property type="molecule type" value="Genomic_DNA"/>
</dbReference>
<sequence length="174" mass="18460">MFAWLDGMHVLVLLAVGVAGSAVRSQMTYWLGRGIARGVESRWEDALSRPAMRRATEAIKRRGMPVVPLSFGTVGFQTAVNAAAGVLRIPWLTYTLWAIPGWFLWSAIWMGGGVAAVLGGAAIAARSPWALVGVLVLAVLGSVVLIRRRRQSASAAAAAVAASTAPPNRRSRRA</sequence>
<name>A0A1I2FX20_9MICO</name>
<dbReference type="STRING" id="285351.SAMN04488035_1550"/>
<accession>A0A1I2FX20</accession>
<feature type="transmembrane region" description="Helical" evidence="1">
    <location>
        <begin position="102"/>
        <end position="123"/>
    </location>
</feature>
<dbReference type="Proteomes" id="UP000198520">
    <property type="component" value="Unassembled WGS sequence"/>
</dbReference>
<gene>
    <name evidence="3" type="ORF">SAMN04488035_1550</name>
</gene>